<feature type="site" description="Contributes to redox potential value" evidence="8">
    <location>
        <position position="33"/>
    </location>
</feature>
<dbReference type="PANTHER" id="PTHR45663:SF11">
    <property type="entry name" value="GEO12009P1"/>
    <property type="match status" value="1"/>
</dbReference>
<feature type="site" description="Contributes to redox potential value" evidence="8">
    <location>
        <position position="32"/>
    </location>
</feature>
<evidence type="ECO:0000256" key="2">
    <source>
        <dbReference type="ARBA" id="ARBA00022448"/>
    </source>
</evidence>
<dbReference type="InterPro" id="IPR036249">
    <property type="entry name" value="Thioredoxin-like_sf"/>
</dbReference>
<keyword evidence="4 9" id="KW-1015">Disulfide bond</keyword>
<dbReference type="CDD" id="cd02947">
    <property type="entry name" value="TRX_family"/>
    <property type="match status" value="1"/>
</dbReference>
<evidence type="ECO:0000256" key="7">
    <source>
        <dbReference type="PIRNR" id="PIRNR000077"/>
    </source>
</evidence>
<keyword evidence="12" id="KW-1185">Reference proteome</keyword>
<evidence type="ECO:0000256" key="3">
    <source>
        <dbReference type="ARBA" id="ARBA00022982"/>
    </source>
</evidence>
<dbReference type="RefSeq" id="WP_104206055.1">
    <property type="nucleotide sequence ID" value="NZ_PHND01000001.1"/>
</dbReference>
<gene>
    <name evidence="11" type="primary">trxA</name>
    <name evidence="11" type="ORF">EELLY_v1c06610</name>
</gene>
<evidence type="ECO:0000313" key="11">
    <source>
        <dbReference type="EMBL" id="PPE04975.1"/>
    </source>
</evidence>
<evidence type="ECO:0000256" key="4">
    <source>
        <dbReference type="ARBA" id="ARBA00023157"/>
    </source>
</evidence>
<comment type="caution">
    <text evidence="11">The sequence shown here is derived from an EMBL/GenBank/DDBJ whole genome shotgun (WGS) entry which is preliminary data.</text>
</comment>
<evidence type="ECO:0000256" key="5">
    <source>
        <dbReference type="ARBA" id="ARBA00023284"/>
    </source>
</evidence>
<dbReference type="Gene3D" id="3.40.30.10">
    <property type="entry name" value="Glutaredoxin"/>
    <property type="match status" value="1"/>
</dbReference>
<evidence type="ECO:0000259" key="10">
    <source>
        <dbReference type="PROSITE" id="PS51352"/>
    </source>
</evidence>
<dbReference type="InterPro" id="IPR013766">
    <property type="entry name" value="Thioredoxin_domain"/>
</dbReference>
<feature type="domain" description="Thioredoxin" evidence="10">
    <location>
        <begin position="1"/>
        <end position="102"/>
    </location>
</feature>
<dbReference type="SUPFAM" id="SSF52833">
    <property type="entry name" value="Thioredoxin-like"/>
    <property type="match status" value="1"/>
</dbReference>
<feature type="active site" description="Nucleophile" evidence="8">
    <location>
        <position position="34"/>
    </location>
</feature>
<dbReference type="InterPro" id="IPR005746">
    <property type="entry name" value="Thioredoxin"/>
</dbReference>
<proteinExistence type="inferred from homology"/>
<feature type="active site" description="Nucleophile" evidence="8">
    <location>
        <position position="31"/>
    </location>
</feature>
<organism evidence="11 12">
    <name type="scientific">Entomoplasma ellychniae</name>
    <dbReference type="NCBI Taxonomy" id="2114"/>
    <lineage>
        <taxon>Bacteria</taxon>
        <taxon>Bacillati</taxon>
        <taxon>Mycoplasmatota</taxon>
        <taxon>Mollicutes</taxon>
        <taxon>Entomoplasmatales</taxon>
        <taxon>Entomoplasmataceae</taxon>
        <taxon>Entomoplasma</taxon>
    </lineage>
</organism>
<dbReference type="GO" id="GO:0005737">
    <property type="term" value="C:cytoplasm"/>
    <property type="evidence" value="ECO:0007669"/>
    <property type="project" value="TreeGrafter"/>
</dbReference>
<name>A0A8E2R016_9MOLU</name>
<keyword evidence="3" id="KW-0249">Electron transport</keyword>
<protein>
    <recommendedName>
        <fullName evidence="6 7">Thioredoxin</fullName>
    </recommendedName>
</protein>
<accession>A0A8E2R016</accession>
<sequence length="102" mass="11466">MAELIKIKTVEEFDELVATGKTLVDFNAVWCGPCKMQMPIVDLVAKRTQGVKFVDLDVDVVPDIAKRYEVMSIPTLMIFENGEAKNKNVGFMDPVKLEAFIK</sequence>
<dbReference type="Proteomes" id="UP000239010">
    <property type="component" value="Unassembled WGS sequence"/>
</dbReference>
<feature type="disulfide bond" description="Redox-active" evidence="9">
    <location>
        <begin position="31"/>
        <end position="34"/>
    </location>
</feature>
<evidence type="ECO:0000256" key="9">
    <source>
        <dbReference type="PIRSR" id="PIRSR000077-4"/>
    </source>
</evidence>
<dbReference type="PANTHER" id="PTHR45663">
    <property type="entry name" value="GEO12009P1"/>
    <property type="match status" value="1"/>
</dbReference>
<feature type="site" description="Deprotonates C-terminal active site Cys" evidence="8">
    <location>
        <position position="25"/>
    </location>
</feature>
<dbReference type="Pfam" id="PF00085">
    <property type="entry name" value="Thioredoxin"/>
    <property type="match status" value="1"/>
</dbReference>
<keyword evidence="2" id="KW-0813">Transport</keyword>
<dbReference type="NCBIfam" id="TIGR01068">
    <property type="entry name" value="thioredoxin"/>
    <property type="match status" value="1"/>
</dbReference>
<dbReference type="PIRSF" id="PIRSF000077">
    <property type="entry name" value="Thioredoxin"/>
    <property type="match status" value="1"/>
</dbReference>
<keyword evidence="5 9" id="KW-0676">Redox-active center</keyword>
<dbReference type="PRINTS" id="PR00421">
    <property type="entry name" value="THIOREDOXIN"/>
</dbReference>
<evidence type="ECO:0000256" key="1">
    <source>
        <dbReference type="ARBA" id="ARBA00008987"/>
    </source>
</evidence>
<dbReference type="AlphaFoldDB" id="A0A8E2R016"/>
<evidence type="ECO:0000256" key="6">
    <source>
        <dbReference type="NCBIfam" id="TIGR01068"/>
    </source>
</evidence>
<dbReference type="EMBL" id="PHND01000001">
    <property type="protein sequence ID" value="PPE04975.1"/>
    <property type="molecule type" value="Genomic_DNA"/>
</dbReference>
<dbReference type="GO" id="GO:0015035">
    <property type="term" value="F:protein-disulfide reductase activity"/>
    <property type="evidence" value="ECO:0007669"/>
    <property type="project" value="UniProtKB-UniRule"/>
</dbReference>
<dbReference type="PROSITE" id="PS51352">
    <property type="entry name" value="THIOREDOXIN_2"/>
    <property type="match status" value="1"/>
</dbReference>
<evidence type="ECO:0000256" key="8">
    <source>
        <dbReference type="PIRSR" id="PIRSR000077-1"/>
    </source>
</evidence>
<reference evidence="11 12" key="1">
    <citation type="submission" date="2017-11" db="EMBL/GenBank/DDBJ databases">
        <title>Genome sequence of Entomoplasma ellychniae ELCN-1 (ATCC 43707).</title>
        <authorList>
            <person name="Lo W.-S."/>
            <person name="Gasparich G.E."/>
            <person name="Kuo C.-H."/>
        </authorList>
    </citation>
    <scope>NUCLEOTIDE SEQUENCE [LARGE SCALE GENOMIC DNA]</scope>
    <source>
        <strain evidence="11 12">ELCN-1</strain>
    </source>
</reference>
<comment type="similarity">
    <text evidence="1 7">Belongs to the thioredoxin family.</text>
</comment>
<evidence type="ECO:0000313" key="12">
    <source>
        <dbReference type="Proteomes" id="UP000239010"/>
    </source>
</evidence>